<evidence type="ECO:0000256" key="1">
    <source>
        <dbReference type="SAM" id="MobiDB-lite"/>
    </source>
</evidence>
<feature type="compositionally biased region" description="Low complexity" evidence="1">
    <location>
        <begin position="204"/>
        <end position="216"/>
    </location>
</feature>
<feature type="region of interest" description="Disordered" evidence="1">
    <location>
        <begin position="1"/>
        <end position="81"/>
    </location>
</feature>
<feature type="compositionally biased region" description="Polar residues" evidence="1">
    <location>
        <begin position="217"/>
        <end position="233"/>
    </location>
</feature>
<name>A0A1A0H8W1_9ASCO</name>
<gene>
    <name evidence="2" type="ORF">METBIDRAFT_23304</name>
</gene>
<dbReference type="OrthoDB" id="412109at2759"/>
<evidence type="ECO:0000313" key="2">
    <source>
        <dbReference type="EMBL" id="OBA20559.1"/>
    </source>
</evidence>
<dbReference type="AlphaFoldDB" id="A0A1A0H8W1"/>
<feature type="compositionally biased region" description="Polar residues" evidence="1">
    <location>
        <begin position="152"/>
        <end position="161"/>
    </location>
</feature>
<feature type="non-terminal residue" evidence="2">
    <location>
        <position position="1"/>
    </location>
</feature>
<sequence>SSTPIHVHNGTSSLFNSPLKKLDRLDLNNIKHRRASQSSEHDSQSDSDSNDEIANATVVEAEDSEGDGDHDPPSDPLQCLDPPVYVRKRKRADHTAMTPKFSFIKELHTPAEDMSGIMDNETNESYLKISFSASDSTPCPPQPRKKFRRNLQDGTPSQPSKISGPILNLMSSKKFSISGAPLVNKLDGAEKSEEDTSFKSSPASTTSLCKTKLSSTPISQSTPMNSRPGSPSQAVHGVGEKHVWCSLPRPDLKYSYYTPQPKLTTTANRITSETKDFVRNYHSNNILMPFENYKIVGDFPISAAGLMDEGDQNIHIADKRINDPYLVIPHGMKRKKFDDILMQYLNTSNRLPLLKHFESDLGIDEMKLLINDGKSVRYFYEEVLSLSDYDTRDFLKRERIRWHPDKWGSRLADSCFDMSLIGSLSLVINVLLEE</sequence>
<dbReference type="RefSeq" id="XP_018711081.1">
    <property type="nucleotide sequence ID" value="XM_018855260.1"/>
</dbReference>
<feature type="non-terminal residue" evidence="2">
    <location>
        <position position="434"/>
    </location>
</feature>
<proteinExistence type="predicted"/>
<feature type="compositionally biased region" description="Polar residues" evidence="1">
    <location>
        <begin position="1"/>
        <end position="16"/>
    </location>
</feature>
<feature type="region of interest" description="Disordered" evidence="1">
    <location>
        <begin position="131"/>
        <end position="166"/>
    </location>
</feature>
<dbReference type="Proteomes" id="UP000092555">
    <property type="component" value="Unassembled WGS sequence"/>
</dbReference>
<organism evidence="2 3">
    <name type="scientific">Metschnikowia bicuspidata var. bicuspidata NRRL YB-4993</name>
    <dbReference type="NCBI Taxonomy" id="869754"/>
    <lineage>
        <taxon>Eukaryota</taxon>
        <taxon>Fungi</taxon>
        <taxon>Dikarya</taxon>
        <taxon>Ascomycota</taxon>
        <taxon>Saccharomycotina</taxon>
        <taxon>Pichiomycetes</taxon>
        <taxon>Metschnikowiaceae</taxon>
        <taxon>Metschnikowia</taxon>
    </lineage>
</organism>
<evidence type="ECO:0000313" key="3">
    <source>
        <dbReference type="Proteomes" id="UP000092555"/>
    </source>
</evidence>
<dbReference type="GeneID" id="30028236"/>
<feature type="region of interest" description="Disordered" evidence="1">
    <location>
        <begin position="192"/>
        <end position="235"/>
    </location>
</feature>
<keyword evidence="3" id="KW-1185">Reference proteome</keyword>
<reference evidence="2 3" key="1">
    <citation type="submission" date="2016-05" db="EMBL/GenBank/DDBJ databases">
        <title>Comparative genomics of biotechnologically important yeasts.</title>
        <authorList>
            <consortium name="DOE Joint Genome Institute"/>
            <person name="Riley R."/>
            <person name="Haridas S."/>
            <person name="Wolfe K.H."/>
            <person name="Lopes M.R."/>
            <person name="Hittinger C.T."/>
            <person name="Goker M."/>
            <person name="Salamov A."/>
            <person name="Wisecaver J."/>
            <person name="Long T.M."/>
            <person name="Aerts A.L."/>
            <person name="Barry K."/>
            <person name="Choi C."/>
            <person name="Clum A."/>
            <person name="Coughlan A.Y."/>
            <person name="Deshpande S."/>
            <person name="Douglass A.P."/>
            <person name="Hanson S.J."/>
            <person name="Klenk H.-P."/>
            <person name="LaButti K."/>
            <person name="Lapidus A."/>
            <person name="Lindquist E."/>
            <person name="Lipzen A."/>
            <person name="Meier-kolthoff J.P."/>
            <person name="Ohm R.A."/>
            <person name="Otillar R.P."/>
            <person name="Pangilinan J."/>
            <person name="Peng Y."/>
            <person name="Rokas A."/>
            <person name="Rosa C.A."/>
            <person name="Scheuner C."/>
            <person name="Sibirny A.A."/>
            <person name="Slot J.C."/>
            <person name="Stielow J.B."/>
            <person name="Sun H."/>
            <person name="Kurtzman C.P."/>
            <person name="Blackwell M."/>
            <person name="Grigoriev I.V."/>
            <person name="Jeffries T.W."/>
        </authorList>
    </citation>
    <scope>NUCLEOTIDE SEQUENCE [LARGE SCALE GENOMIC DNA]</scope>
    <source>
        <strain evidence="2 3">NRRL YB-4993</strain>
    </source>
</reference>
<comment type="caution">
    <text evidence="2">The sequence shown here is derived from an EMBL/GenBank/DDBJ whole genome shotgun (WGS) entry which is preliminary data.</text>
</comment>
<protein>
    <submittedName>
        <fullName evidence="2">Uncharacterized protein</fullName>
    </submittedName>
</protein>
<accession>A0A1A0H8W1</accession>
<dbReference type="EMBL" id="LXTC01000004">
    <property type="protein sequence ID" value="OBA20559.1"/>
    <property type="molecule type" value="Genomic_DNA"/>
</dbReference>